<dbReference type="GO" id="GO:0031177">
    <property type="term" value="F:phosphopantetheine binding"/>
    <property type="evidence" value="ECO:0007669"/>
    <property type="project" value="InterPro"/>
</dbReference>
<evidence type="ECO:0000256" key="5">
    <source>
        <dbReference type="ARBA" id="ARBA00022832"/>
    </source>
</evidence>
<dbReference type="CDD" id="cd08956">
    <property type="entry name" value="KR_3_FAS_SDR_x"/>
    <property type="match status" value="1"/>
</dbReference>
<dbReference type="PROSITE" id="PS52004">
    <property type="entry name" value="KS3_2"/>
    <property type="match status" value="1"/>
</dbReference>
<dbReference type="OrthoDB" id="9778690at2"/>
<keyword evidence="4" id="KW-0808">Transferase</keyword>
<evidence type="ECO:0000259" key="8">
    <source>
        <dbReference type="PROSITE" id="PS52004"/>
    </source>
</evidence>
<dbReference type="InterPro" id="IPR050091">
    <property type="entry name" value="PKS_NRPS_Biosynth_Enz"/>
</dbReference>
<dbReference type="InterPro" id="IPR057326">
    <property type="entry name" value="KR_dom"/>
</dbReference>
<evidence type="ECO:0000256" key="2">
    <source>
        <dbReference type="ARBA" id="ARBA00022450"/>
    </source>
</evidence>
<dbReference type="FunFam" id="1.10.1200.10:FF:000007">
    <property type="entry name" value="Probable polyketide synthase pks17"/>
    <property type="match status" value="1"/>
</dbReference>
<protein>
    <submittedName>
        <fullName evidence="9">SDR family NAD(P)-dependent oxidoreductase</fullName>
    </submittedName>
</protein>
<evidence type="ECO:0000256" key="6">
    <source>
        <dbReference type="ARBA" id="ARBA00023098"/>
    </source>
</evidence>
<evidence type="ECO:0000256" key="4">
    <source>
        <dbReference type="ARBA" id="ARBA00022679"/>
    </source>
</evidence>
<dbReference type="PANTHER" id="PTHR43775:SF51">
    <property type="entry name" value="INACTIVE PHENOLPHTHIOCEROL SYNTHESIS POLYKETIDE SYNTHASE TYPE I PKS1-RELATED"/>
    <property type="match status" value="1"/>
</dbReference>
<dbReference type="InterPro" id="IPR018201">
    <property type="entry name" value="Ketoacyl_synth_AS"/>
</dbReference>
<dbReference type="Gene3D" id="1.10.1200.10">
    <property type="entry name" value="ACP-like"/>
    <property type="match status" value="1"/>
</dbReference>
<dbReference type="Gene3D" id="3.40.47.10">
    <property type="match status" value="1"/>
</dbReference>
<dbReference type="InterPro" id="IPR014030">
    <property type="entry name" value="Ketoacyl_synth_N"/>
</dbReference>
<dbReference type="InterPro" id="IPR036736">
    <property type="entry name" value="ACP-like_sf"/>
</dbReference>
<dbReference type="Pfam" id="PF08659">
    <property type="entry name" value="KR"/>
    <property type="match status" value="1"/>
</dbReference>
<feature type="domain" description="Carrier" evidence="7">
    <location>
        <begin position="366"/>
        <end position="441"/>
    </location>
</feature>
<keyword evidence="6" id="KW-0443">Lipid metabolism</keyword>
<keyword evidence="5" id="KW-0276">Fatty acid metabolism</keyword>
<dbReference type="SMART" id="SM00825">
    <property type="entry name" value="PKS_KS"/>
    <property type="match status" value="1"/>
</dbReference>
<dbReference type="SMART" id="SM01294">
    <property type="entry name" value="PKS_PP_betabranch"/>
    <property type="match status" value="1"/>
</dbReference>
<name>A0A5B1B4Y0_MYCSI</name>
<feature type="non-terminal residue" evidence="9">
    <location>
        <position position="1"/>
    </location>
</feature>
<feature type="domain" description="Ketosynthase family 3 (KS3)" evidence="8">
    <location>
        <begin position="461"/>
        <end position="691"/>
    </location>
</feature>
<dbReference type="SMART" id="SM00823">
    <property type="entry name" value="PKS_PP"/>
    <property type="match status" value="1"/>
</dbReference>
<gene>
    <name evidence="9" type="ORF">F0Q45_25630</name>
</gene>
<dbReference type="EMBL" id="VTZN01000347">
    <property type="protein sequence ID" value="KAA1243468.1"/>
    <property type="molecule type" value="Genomic_DNA"/>
</dbReference>
<dbReference type="Pfam" id="PF00109">
    <property type="entry name" value="ketoacyl-synt"/>
    <property type="match status" value="1"/>
</dbReference>
<keyword evidence="2" id="KW-0596">Phosphopantetheine</keyword>
<dbReference type="SUPFAM" id="SSF47336">
    <property type="entry name" value="ACP-like"/>
    <property type="match status" value="1"/>
</dbReference>
<dbReference type="PROSITE" id="PS00606">
    <property type="entry name" value="KS3_1"/>
    <property type="match status" value="1"/>
</dbReference>
<dbReference type="PROSITE" id="PS50075">
    <property type="entry name" value="CARRIER"/>
    <property type="match status" value="1"/>
</dbReference>
<dbReference type="PANTHER" id="PTHR43775">
    <property type="entry name" value="FATTY ACID SYNTHASE"/>
    <property type="match status" value="1"/>
</dbReference>
<feature type="non-terminal residue" evidence="9">
    <location>
        <position position="691"/>
    </location>
</feature>
<dbReference type="Pfam" id="PF22953">
    <property type="entry name" value="SpnB_Rossmann"/>
    <property type="match status" value="1"/>
</dbReference>
<dbReference type="Pfam" id="PF00550">
    <property type="entry name" value="PP-binding"/>
    <property type="match status" value="1"/>
</dbReference>
<dbReference type="SUPFAM" id="SSF53901">
    <property type="entry name" value="Thiolase-like"/>
    <property type="match status" value="1"/>
</dbReference>
<evidence type="ECO:0000256" key="3">
    <source>
        <dbReference type="ARBA" id="ARBA00022553"/>
    </source>
</evidence>
<dbReference type="Proteomes" id="UP000324701">
    <property type="component" value="Unassembled WGS sequence"/>
</dbReference>
<dbReference type="InterPro" id="IPR020806">
    <property type="entry name" value="PKS_PP-bd"/>
</dbReference>
<keyword evidence="3" id="KW-0597">Phosphoprotein</keyword>
<evidence type="ECO:0000313" key="10">
    <source>
        <dbReference type="Proteomes" id="UP000324701"/>
    </source>
</evidence>
<dbReference type="GO" id="GO:0004315">
    <property type="term" value="F:3-oxoacyl-[acyl-carrier-protein] synthase activity"/>
    <property type="evidence" value="ECO:0007669"/>
    <property type="project" value="InterPro"/>
</dbReference>
<dbReference type="InterPro" id="IPR055123">
    <property type="entry name" value="SpnB-like_Rossmann"/>
</dbReference>
<dbReference type="GO" id="GO:0006633">
    <property type="term" value="P:fatty acid biosynthetic process"/>
    <property type="evidence" value="ECO:0007669"/>
    <property type="project" value="InterPro"/>
</dbReference>
<sequence>AVAAGDGESPDLAAAAAEGLLRSAASEHPGGFMWIDLDDTEVCGRSVLEAAALSGEPRVVIRKGIVLAPRLSRVDAEAQPDTPVFDPARTVLITGGTGVLGAALARHIATVHRCEHVLLVSRRGADADGAEQLRNDLHNQGCRVSFAAADVADRDQLAAVLAAVPAEYPLGAVIHAAGVLADKVVESLHRDHIEQVLAPKLDAALHLHELTAALDLSAFVLFSSAAAIMGSPGQANYAAANAFLDALAQYRQGWGLPATSLAWGLWGQTSAMTGQLDQTDQARMQRIGVTAMSTEYGLKLFDQACARSEALLVPVQLDAGTLRAQAEAETLPTLLSGLVTVATKRRRAGNSLAQRLASIPENDWDELLLAEVCGQIAAVLNRGSTESVNPDQALNEIGLDSLGAVELRNRLTNTTGLKLPATLIFDHPNPTAIATYLRTHIQGTTSPTTIAPAPTTPIRMDEPIAVVGMACRYPGGVDSADALWEMVFHGRDVMSGFPNDRGWDLEHLYHPDPNHTGTSYTRNGGFIQDAPDFDAEFFGISPREALAMDPQQRVLLETAWETFESAGINPQSLRGSQTGVFAGMMTSAYGLNATADVEGYRTTGLSSSVASGRIAYVFGLEGPAVTIDTACSSSLVAMHQACQALRGGECSMALAGGATVIAHPGFFIEFSRQRALSADGRCKSFAATADG</sequence>
<dbReference type="InterPro" id="IPR020841">
    <property type="entry name" value="PKS_Beta-ketoAc_synthase_dom"/>
</dbReference>
<dbReference type="InterPro" id="IPR009081">
    <property type="entry name" value="PP-bd_ACP"/>
</dbReference>
<evidence type="ECO:0000313" key="9">
    <source>
        <dbReference type="EMBL" id="KAA1243468.1"/>
    </source>
</evidence>
<dbReference type="RefSeq" id="WP_149656542.1">
    <property type="nucleotide sequence ID" value="NZ_VTZN01000347.1"/>
</dbReference>
<organism evidence="9 10">
    <name type="scientific">Mycobacterium simiae</name>
    <name type="common">Mycobacterium habana</name>
    <dbReference type="NCBI Taxonomy" id="1784"/>
    <lineage>
        <taxon>Bacteria</taxon>
        <taxon>Bacillati</taxon>
        <taxon>Actinomycetota</taxon>
        <taxon>Actinomycetes</taxon>
        <taxon>Mycobacteriales</taxon>
        <taxon>Mycobacteriaceae</taxon>
        <taxon>Mycobacterium</taxon>
        <taxon>Mycobacterium simiae complex</taxon>
    </lineage>
</organism>
<dbReference type="Gene3D" id="3.40.50.720">
    <property type="entry name" value="NAD(P)-binding Rossmann-like Domain"/>
    <property type="match status" value="1"/>
</dbReference>
<proteinExistence type="predicted"/>
<dbReference type="InterPro" id="IPR013968">
    <property type="entry name" value="PKS_KR"/>
</dbReference>
<dbReference type="CDD" id="cd00833">
    <property type="entry name" value="PKS"/>
    <property type="match status" value="1"/>
</dbReference>
<dbReference type="PROSITE" id="PS00012">
    <property type="entry name" value="PHOSPHOPANTETHEINE"/>
    <property type="match status" value="1"/>
</dbReference>
<dbReference type="GO" id="GO:0004312">
    <property type="term" value="F:fatty acid synthase activity"/>
    <property type="evidence" value="ECO:0007669"/>
    <property type="project" value="TreeGrafter"/>
</dbReference>
<reference evidence="9 10" key="1">
    <citation type="submission" date="2019-09" db="EMBL/GenBank/DDBJ databases">
        <title>Report of infection by Mycobacterium simiae a patient suffering from pulmonary tuberculosis.</title>
        <authorList>
            <person name="Mohanty P.S."/>
            <person name="Bansal A.K."/>
            <person name="Singh H."/>
            <person name="Sharma S."/>
            <person name="Patil S.A."/>
            <person name="Upadhaya P."/>
            <person name="Singh P.K."/>
            <person name="Kumar D."/>
            <person name="Kumar S."/>
            <person name="Singh R.K."/>
            <person name="Chaudhary B."/>
        </authorList>
    </citation>
    <scope>NUCLEOTIDE SEQUENCE [LARGE SCALE GENOMIC DNA]</scope>
    <source>
        <strain evidence="9 10">JAL-560-SIM</strain>
    </source>
</reference>
<dbReference type="SUPFAM" id="SSF51735">
    <property type="entry name" value="NAD(P)-binding Rossmann-fold domains"/>
    <property type="match status" value="2"/>
</dbReference>
<dbReference type="SMART" id="SM00822">
    <property type="entry name" value="PKS_KR"/>
    <property type="match status" value="1"/>
</dbReference>
<dbReference type="InterPro" id="IPR006162">
    <property type="entry name" value="Ppantetheine_attach_site"/>
</dbReference>
<dbReference type="AlphaFoldDB" id="A0A5B1B4Y0"/>
<evidence type="ECO:0000256" key="1">
    <source>
        <dbReference type="ARBA" id="ARBA00005189"/>
    </source>
</evidence>
<keyword evidence="10" id="KW-1185">Reference proteome</keyword>
<dbReference type="InterPro" id="IPR016039">
    <property type="entry name" value="Thiolase-like"/>
</dbReference>
<evidence type="ECO:0000259" key="7">
    <source>
        <dbReference type="PROSITE" id="PS50075"/>
    </source>
</evidence>
<comment type="caution">
    <text evidence="9">The sequence shown here is derived from an EMBL/GenBank/DDBJ whole genome shotgun (WGS) entry which is preliminary data.</text>
</comment>
<comment type="pathway">
    <text evidence="1">Lipid metabolism.</text>
</comment>
<dbReference type="InterPro" id="IPR036291">
    <property type="entry name" value="NAD(P)-bd_dom_sf"/>
</dbReference>
<accession>A0A5B1B4Y0</accession>